<comment type="similarity">
    <text evidence="1">Belongs to the GADD45 family.</text>
</comment>
<sequence length="177" mass="19858">MKLAEIKNEQRVSQKRLVNVGNAFRALLLQALQQNRITYGAVDCAYELNSHPEKVMICVLAGPAASSSSSSSSSSNAFSHTQTKLIEAYCREHHIRIIQVSNPERILKIILNFCNYPVTTDHISRKTCLPDAALTEFSCILIHKPSALSSEDDFILTYHDFIVYCKVFPYPAINIPE</sequence>
<keyword evidence="4" id="KW-1185">Reference proteome</keyword>
<evidence type="ECO:0000259" key="2">
    <source>
        <dbReference type="Pfam" id="PF01248"/>
    </source>
</evidence>
<accession>A0AAE0TLQ3</accession>
<evidence type="ECO:0000313" key="4">
    <source>
        <dbReference type="Proteomes" id="UP001195483"/>
    </source>
</evidence>
<evidence type="ECO:0000313" key="3">
    <source>
        <dbReference type="EMBL" id="KAK3612680.1"/>
    </source>
</evidence>
<dbReference type="GO" id="GO:0005634">
    <property type="term" value="C:nucleus"/>
    <property type="evidence" value="ECO:0007669"/>
    <property type="project" value="InterPro"/>
</dbReference>
<name>A0AAE0TLQ3_9BIVA</name>
<dbReference type="Pfam" id="PF01248">
    <property type="entry name" value="Ribosomal_L7Ae"/>
    <property type="match status" value="1"/>
</dbReference>
<dbReference type="InterPro" id="IPR024824">
    <property type="entry name" value="GADD45"/>
</dbReference>
<dbReference type="GO" id="GO:0005737">
    <property type="term" value="C:cytoplasm"/>
    <property type="evidence" value="ECO:0007669"/>
    <property type="project" value="TreeGrafter"/>
</dbReference>
<dbReference type="Proteomes" id="UP001195483">
    <property type="component" value="Unassembled WGS sequence"/>
</dbReference>
<dbReference type="PANTHER" id="PTHR10411">
    <property type="entry name" value="GROWTH ARREST AND DNA DAMAGE-INDUCIBLE PROTEIN GADD45"/>
    <property type="match status" value="1"/>
</dbReference>
<reference evidence="3" key="3">
    <citation type="submission" date="2023-05" db="EMBL/GenBank/DDBJ databases">
        <authorList>
            <person name="Smith C.H."/>
        </authorList>
    </citation>
    <scope>NUCLEOTIDE SEQUENCE</scope>
    <source>
        <strain evidence="3">CHS0354</strain>
        <tissue evidence="3">Mantle</tissue>
    </source>
</reference>
<gene>
    <name evidence="3" type="ORF">CHS0354_042206</name>
</gene>
<dbReference type="PANTHER" id="PTHR10411:SF8">
    <property type="entry name" value="FI09246P"/>
    <property type="match status" value="1"/>
</dbReference>
<dbReference type="Gene3D" id="3.30.1330.30">
    <property type="match status" value="1"/>
</dbReference>
<dbReference type="InterPro" id="IPR004038">
    <property type="entry name" value="Ribosomal_eL8/eL30/eS12/Gad45"/>
</dbReference>
<dbReference type="InterPro" id="IPR029064">
    <property type="entry name" value="Ribosomal_eL30-like_sf"/>
</dbReference>
<protein>
    <recommendedName>
        <fullName evidence="2">Ribosomal protein eL8/eL30/eS12/Gadd45 domain-containing protein</fullName>
    </recommendedName>
</protein>
<proteinExistence type="inferred from homology"/>
<comment type="caution">
    <text evidence="3">The sequence shown here is derived from an EMBL/GenBank/DDBJ whole genome shotgun (WGS) entry which is preliminary data.</text>
</comment>
<reference evidence="3" key="2">
    <citation type="journal article" date="2021" name="Genome Biol. Evol.">
        <title>Developing a high-quality reference genome for a parasitic bivalve with doubly uniparental inheritance (Bivalvia: Unionida).</title>
        <authorList>
            <person name="Smith C.H."/>
        </authorList>
    </citation>
    <scope>NUCLEOTIDE SEQUENCE</scope>
    <source>
        <strain evidence="3">CHS0354</strain>
        <tissue evidence="3">Mantle</tissue>
    </source>
</reference>
<reference evidence="3" key="1">
    <citation type="journal article" date="2021" name="Genome Biol. Evol.">
        <title>A High-Quality Reference Genome for a Parasitic Bivalve with Doubly Uniparental Inheritance (Bivalvia: Unionida).</title>
        <authorList>
            <person name="Smith C.H."/>
        </authorList>
    </citation>
    <scope>NUCLEOTIDE SEQUENCE</scope>
    <source>
        <strain evidence="3">CHS0354</strain>
    </source>
</reference>
<dbReference type="EMBL" id="JAEAOA010002353">
    <property type="protein sequence ID" value="KAK3612680.1"/>
    <property type="molecule type" value="Genomic_DNA"/>
</dbReference>
<dbReference type="GO" id="GO:0051726">
    <property type="term" value="P:regulation of cell cycle"/>
    <property type="evidence" value="ECO:0007669"/>
    <property type="project" value="InterPro"/>
</dbReference>
<feature type="domain" description="Ribosomal protein eL8/eL30/eS12/Gadd45" evidence="2">
    <location>
        <begin position="25"/>
        <end position="105"/>
    </location>
</feature>
<evidence type="ECO:0000256" key="1">
    <source>
        <dbReference type="ARBA" id="ARBA00007361"/>
    </source>
</evidence>
<organism evidence="3 4">
    <name type="scientific">Potamilus streckersoni</name>
    <dbReference type="NCBI Taxonomy" id="2493646"/>
    <lineage>
        <taxon>Eukaryota</taxon>
        <taxon>Metazoa</taxon>
        <taxon>Spiralia</taxon>
        <taxon>Lophotrochozoa</taxon>
        <taxon>Mollusca</taxon>
        <taxon>Bivalvia</taxon>
        <taxon>Autobranchia</taxon>
        <taxon>Heteroconchia</taxon>
        <taxon>Palaeoheterodonta</taxon>
        <taxon>Unionida</taxon>
        <taxon>Unionoidea</taxon>
        <taxon>Unionidae</taxon>
        <taxon>Ambleminae</taxon>
        <taxon>Lampsilini</taxon>
        <taxon>Potamilus</taxon>
    </lineage>
</organism>
<dbReference type="AlphaFoldDB" id="A0AAE0TLQ3"/>